<evidence type="ECO:0000313" key="5">
    <source>
        <dbReference type="Proteomes" id="UP000267096"/>
    </source>
</evidence>
<comment type="similarity">
    <text evidence="1">Belongs to the MTFP1 family.</text>
</comment>
<evidence type="ECO:0000313" key="6">
    <source>
        <dbReference type="WBParaSite" id="ASIM_0002036901-mRNA-1"/>
    </source>
</evidence>
<dbReference type="EMBL" id="UYRR01037888">
    <property type="protein sequence ID" value="VDK71864.1"/>
    <property type="molecule type" value="Genomic_DNA"/>
</dbReference>
<dbReference type="GO" id="GO:0000266">
    <property type="term" value="P:mitochondrial fission"/>
    <property type="evidence" value="ECO:0007669"/>
    <property type="project" value="TreeGrafter"/>
</dbReference>
<evidence type="ECO:0000256" key="3">
    <source>
        <dbReference type="ARBA" id="ARBA00029631"/>
    </source>
</evidence>
<dbReference type="WBParaSite" id="ASIM_0002036901-mRNA-1">
    <property type="protein sequence ID" value="ASIM_0002036901-mRNA-1"/>
    <property type="gene ID" value="ASIM_0002036901"/>
</dbReference>
<evidence type="ECO:0000256" key="2">
    <source>
        <dbReference type="ARBA" id="ARBA00017835"/>
    </source>
</evidence>
<dbReference type="InterPro" id="IPR019560">
    <property type="entry name" value="Mitochondrial_18_kDa_protein"/>
</dbReference>
<protein>
    <recommendedName>
        <fullName evidence="2">Mitochondrial fission process protein 1</fullName>
    </recommendedName>
    <alternativeName>
        <fullName evidence="3">Mitochondrial 18 kDa protein</fullName>
    </alternativeName>
</protein>
<proteinExistence type="inferred from homology"/>
<dbReference type="Proteomes" id="UP000267096">
    <property type="component" value="Unassembled WGS sequence"/>
</dbReference>
<gene>
    <name evidence="4" type="ORF">ASIM_LOCUS19752</name>
</gene>
<reference evidence="4 5" key="2">
    <citation type="submission" date="2018-11" db="EMBL/GenBank/DDBJ databases">
        <authorList>
            <consortium name="Pathogen Informatics"/>
        </authorList>
    </citation>
    <scope>NUCLEOTIDE SEQUENCE [LARGE SCALE GENOMIC DNA]</scope>
</reference>
<dbReference type="PANTHER" id="PTHR11001:SF2">
    <property type="entry name" value="MITOCHONDRIAL FISSION PROCESS PROTEIN 1"/>
    <property type="match status" value="1"/>
</dbReference>
<evidence type="ECO:0000313" key="4">
    <source>
        <dbReference type="EMBL" id="VDK71864.1"/>
    </source>
</evidence>
<reference evidence="6" key="1">
    <citation type="submission" date="2017-02" db="UniProtKB">
        <authorList>
            <consortium name="WormBaseParasite"/>
        </authorList>
    </citation>
    <scope>IDENTIFICATION</scope>
</reference>
<name>A0A0M3KHA4_ANISI</name>
<organism evidence="6">
    <name type="scientific">Anisakis simplex</name>
    <name type="common">Herring worm</name>
    <dbReference type="NCBI Taxonomy" id="6269"/>
    <lineage>
        <taxon>Eukaryota</taxon>
        <taxon>Metazoa</taxon>
        <taxon>Ecdysozoa</taxon>
        <taxon>Nematoda</taxon>
        <taxon>Chromadorea</taxon>
        <taxon>Rhabditida</taxon>
        <taxon>Spirurina</taxon>
        <taxon>Ascaridomorpha</taxon>
        <taxon>Ascaridoidea</taxon>
        <taxon>Anisakidae</taxon>
        <taxon>Anisakis</taxon>
        <taxon>Anisakis simplex complex</taxon>
    </lineage>
</organism>
<dbReference type="AlphaFoldDB" id="A0A0M3KHA4"/>
<sequence>YANEVGESFRALIPVNFVRLSYVVSFGYVCADTADKSRKSLRLKYASEEERCKAVGLTAIDTLLWQSFASVIVPGFTINRLCALTAKLLSVTTSLPLPIRKWTTTAIGLCSIPFIVKPIDTAVEVAMDSSIRKYYPKIAIDEKQV</sequence>
<dbReference type="PANTHER" id="PTHR11001">
    <property type="entry name" value="MITOCHONDRIAL FISSION PROCESS PROTEIN 1"/>
    <property type="match status" value="1"/>
</dbReference>
<keyword evidence="5" id="KW-1185">Reference proteome</keyword>
<dbReference type="Pfam" id="PF10558">
    <property type="entry name" value="MTP18"/>
    <property type="match status" value="1"/>
</dbReference>
<accession>A0A0M3KHA4</accession>
<dbReference type="OrthoDB" id="424969at2759"/>
<evidence type="ECO:0000256" key="1">
    <source>
        <dbReference type="ARBA" id="ARBA00009224"/>
    </source>
</evidence>
<dbReference type="GO" id="GO:0005739">
    <property type="term" value="C:mitochondrion"/>
    <property type="evidence" value="ECO:0007669"/>
    <property type="project" value="TreeGrafter"/>
</dbReference>